<protein>
    <submittedName>
        <fullName evidence="1">Uncharacterized protein</fullName>
    </submittedName>
</protein>
<dbReference type="Proteomes" id="UP000269097">
    <property type="component" value="Chromosome"/>
</dbReference>
<sequence>MKTLVDLAVANNIAWCGIVCHTHGIAHISKGNVWGLRAKAPAFYPDIITNNSKVTTEEVMDFIGGGEVSGIKDSYANLDLASHGFKMLFEADWIYHAPVKEAGPAQRSWLTVATEEELKEWSDANGTGTVIRPELLRRNDVKIFMHRDQDQRSGFIAYLGADAVGVSNVFSTGQAEESMWTDIVKVVSAAFPGFPMVGYERNGSLEAARASGWTPIGPLRVWVK</sequence>
<gene>
    <name evidence="1" type="ORF">EAV92_18600</name>
</gene>
<dbReference type="KEGG" id="coh:EAV92_18600"/>
<proteinExistence type="predicted"/>
<dbReference type="EMBL" id="CP033433">
    <property type="protein sequence ID" value="AYQ74403.1"/>
    <property type="molecule type" value="Genomic_DNA"/>
</dbReference>
<keyword evidence="2" id="KW-1185">Reference proteome</keyword>
<reference evidence="1 2" key="1">
    <citation type="submission" date="2018-10" db="EMBL/GenBank/DDBJ databases">
        <title>Genome Sequence of Cohnella sp.</title>
        <authorList>
            <person name="Srinivasan S."/>
            <person name="Kim M.K."/>
        </authorList>
    </citation>
    <scope>NUCLEOTIDE SEQUENCE [LARGE SCALE GENOMIC DNA]</scope>
    <source>
        <strain evidence="1 2">18JY8-7</strain>
    </source>
</reference>
<evidence type="ECO:0000313" key="1">
    <source>
        <dbReference type="EMBL" id="AYQ74403.1"/>
    </source>
</evidence>
<organism evidence="1 2">
    <name type="scientific">Cohnella candidum</name>
    <dbReference type="NCBI Taxonomy" id="2674991"/>
    <lineage>
        <taxon>Bacteria</taxon>
        <taxon>Bacillati</taxon>
        <taxon>Bacillota</taxon>
        <taxon>Bacilli</taxon>
        <taxon>Bacillales</taxon>
        <taxon>Paenibacillaceae</taxon>
        <taxon>Cohnella</taxon>
    </lineage>
</organism>
<accession>A0A3G3K1R0</accession>
<evidence type="ECO:0000313" key="2">
    <source>
        <dbReference type="Proteomes" id="UP000269097"/>
    </source>
</evidence>
<dbReference type="AlphaFoldDB" id="A0A3G3K1R0"/>
<name>A0A3G3K1R0_9BACL</name>